<dbReference type="Proteomes" id="UP000018114">
    <property type="component" value="Unassembled WGS sequence"/>
</dbReference>
<feature type="compositionally biased region" description="Low complexity" evidence="1">
    <location>
        <begin position="98"/>
        <end position="120"/>
    </location>
</feature>
<evidence type="ECO:0000313" key="2">
    <source>
        <dbReference type="EMBL" id="CCZ68092.1"/>
    </source>
</evidence>
<accession>R5UH06</accession>
<gene>
    <name evidence="2" type="ORF">BN481_00917</name>
</gene>
<dbReference type="EMBL" id="CBAL010000115">
    <property type="protein sequence ID" value="CCZ68092.1"/>
    <property type="molecule type" value="Genomic_DNA"/>
</dbReference>
<protein>
    <submittedName>
        <fullName evidence="2">Uncharacterized protein</fullName>
    </submittedName>
</protein>
<feature type="region of interest" description="Disordered" evidence="1">
    <location>
        <begin position="98"/>
        <end position="137"/>
    </location>
</feature>
<dbReference type="AlphaFoldDB" id="R5UH06"/>
<organism evidence="2">
    <name type="scientific">Mediterraneibacter gnavus CAG:126</name>
    <dbReference type="NCBI Taxonomy" id="1263106"/>
    <lineage>
        <taxon>Bacteria</taxon>
        <taxon>Bacillati</taxon>
        <taxon>Bacillota</taxon>
        <taxon>Clostridia</taxon>
        <taxon>Lachnospirales</taxon>
        <taxon>Lachnospiraceae</taxon>
        <taxon>Mediterraneibacter</taxon>
    </lineage>
</organism>
<reference evidence="2" key="1">
    <citation type="submission" date="2012-11" db="EMBL/GenBank/DDBJ databases">
        <title>Dependencies among metagenomic species, viruses, plasmids and units of genetic variation.</title>
        <authorList>
            <person name="Nielsen H.B."/>
            <person name="Almeida M."/>
            <person name="Juncker A.S."/>
            <person name="Rasmussen S."/>
            <person name="Li J."/>
            <person name="Sunagawa S."/>
            <person name="Plichta D."/>
            <person name="Gautier L."/>
            <person name="Le Chatelier E."/>
            <person name="Peletier E."/>
            <person name="Bonde I."/>
            <person name="Nielsen T."/>
            <person name="Manichanh C."/>
            <person name="Arumugam M."/>
            <person name="Batto J."/>
            <person name="Santos M.B.Q.D."/>
            <person name="Blom N."/>
            <person name="Borruel N."/>
            <person name="Burgdorf K.S."/>
            <person name="Boumezbeur F."/>
            <person name="Casellas F."/>
            <person name="Dore J."/>
            <person name="Guarner F."/>
            <person name="Hansen T."/>
            <person name="Hildebrand F."/>
            <person name="Kaas R.S."/>
            <person name="Kennedy S."/>
            <person name="Kristiansen K."/>
            <person name="Kultima J.R."/>
            <person name="Leonard P."/>
            <person name="Levenez F."/>
            <person name="Lund O."/>
            <person name="Moumen B."/>
            <person name="Le Paslier D."/>
            <person name="Pons N."/>
            <person name="Pedersen O."/>
            <person name="Prifti E."/>
            <person name="Qin J."/>
            <person name="Raes J."/>
            <person name="Tap J."/>
            <person name="Tims S."/>
            <person name="Ussery D.W."/>
            <person name="Yamada T."/>
            <person name="MetaHit consortium"/>
            <person name="Renault P."/>
            <person name="Sicheritz-Ponten T."/>
            <person name="Bork P."/>
            <person name="Wang J."/>
            <person name="Brunak S."/>
            <person name="Ehrlich S.D."/>
        </authorList>
    </citation>
    <scope>NUCLEOTIDE SEQUENCE [LARGE SCALE GENOMIC DNA]</scope>
</reference>
<proteinExistence type="predicted"/>
<evidence type="ECO:0000256" key="1">
    <source>
        <dbReference type="SAM" id="MobiDB-lite"/>
    </source>
</evidence>
<name>R5UH06_MEDGN</name>
<sequence length="137" mass="15366">MWIPPLTSTGSSVITPAKNNVPHDVYTRSAFPRMTSRIPVTTPTRGKKHMAYFIFFSFHSTRGIGIFEYIETPIARDSKNLILTPRIVRSLLFQMWSSPCKPKAPSPESESLPLRRSLLPDSYYKSKAGKAPTPPTA</sequence>
<comment type="caution">
    <text evidence="2">The sequence shown here is derived from an EMBL/GenBank/DDBJ whole genome shotgun (WGS) entry which is preliminary data.</text>
</comment>